<feature type="transmembrane region" description="Helical" evidence="1">
    <location>
        <begin position="51"/>
        <end position="68"/>
    </location>
</feature>
<evidence type="ECO:0000313" key="3">
    <source>
        <dbReference type="Proteomes" id="UP000228996"/>
    </source>
</evidence>
<comment type="caution">
    <text evidence="2">The sequence shown here is derived from an EMBL/GenBank/DDBJ whole genome shotgun (WGS) entry which is preliminary data.</text>
</comment>
<keyword evidence="1" id="KW-0812">Transmembrane</keyword>
<accession>A0A2M6XDI2</accession>
<sequence>MKVPREFESPLLRQLGNVFVGSPSARGSPADFKRKLEFFIFAPKGMAKSGLPEFLIGLFSFYLLVLRWK</sequence>
<evidence type="ECO:0000256" key="1">
    <source>
        <dbReference type="SAM" id="Phobius"/>
    </source>
</evidence>
<keyword evidence="1" id="KW-0472">Membrane</keyword>
<evidence type="ECO:0000313" key="2">
    <source>
        <dbReference type="EMBL" id="PIU03741.1"/>
    </source>
</evidence>
<dbReference type="AlphaFoldDB" id="A0A2M6XDI2"/>
<name>A0A2M6XDI2_9BACT</name>
<organism evidence="2 3">
    <name type="scientific">Candidatus Shapirobacteria bacterium CG08_land_8_20_14_0_20_39_18</name>
    <dbReference type="NCBI Taxonomy" id="1974883"/>
    <lineage>
        <taxon>Bacteria</taxon>
        <taxon>Candidatus Shapironibacteriota</taxon>
    </lineage>
</organism>
<gene>
    <name evidence="2" type="ORF">COT44_01540</name>
</gene>
<protein>
    <submittedName>
        <fullName evidence="2">Uncharacterized protein</fullName>
    </submittedName>
</protein>
<dbReference type="Proteomes" id="UP000228996">
    <property type="component" value="Unassembled WGS sequence"/>
</dbReference>
<dbReference type="EMBL" id="PEYO01000007">
    <property type="protein sequence ID" value="PIU03741.1"/>
    <property type="molecule type" value="Genomic_DNA"/>
</dbReference>
<proteinExistence type="predicted"/>
<reference evidence="3" key="1">
    <citation type="submission" date="2017-09" db="EMBL/GenBank/DDBJ databases">
        <title>Depth-based differentiation of microbial function through sediment-hosted aquifers and enrichment of novel symbionts in the deep terrestrial subsurface.</title>
        <authorList>
            <person name="Probst A.J."/>
            <person name="Ladd B."/>
            <person name="Jarett J.K."/>
            <person name="Geller-Mcgrath D.E."/>
            <person name="Sieber C.M.K."/>
            <person name="Emerson J.B."/>
            <person name="Anantharaman K."/>
            <person name="Thomas B.C."/>
            <person name="Malmstrom R."/>
            <person name="Stieglmeier M."/>
            <person name="Klingl A."/>
            <person name="Woyke T."/>
            <person name="Ryan C.M."/>
            <person name="Banfield J.F."/>
        </authorList>
    </citation>
    <scope>NUCLEOTIDE SEQUENCE [LARGE SCALE GENOMIC DNA]</scope>
</reference>
<keyword evidence="1" id="KW-1133">Transmembrane helix</keyword>